<evidence type="ECO:0000313" key="3">
    <source>
        <dbReference type="Proteomes" id="UP000034883"/>
    </source>
</evidence>
<gene>
    <name evidence="2" type="ORF">DB32_007965</name>
</gene>
<feature type="compositionally biased region" description="Basic and acidic residues" evidence="1">
    <location>
        <begin position="1"/>
        <end position="12"/>
    </location>
</feature>
<dbReference type="Gene3D" id="2.60.120.380">
    <property type="match status" value="1"/>
</dbReference>
<feature type="compositionally biased region" description="Low complexity" evidence="1">
    <location>
        <begin position="14"/>
        <end position="31"/>
    </location>
</feature>
<evidence type="ECO:0000313" key="2">
    <source>
        <dbReference type="EMBL" id="AKF10816.1"/>
    </source>
</evidence>
<reference evidence="2 3" key="1">
    <citation type="submission" date="2015-03" db="EMBL/GenBank/DDBJ databases">
        <title>Genome assembly of Sandaracinus amylolyticus DSM 53668.</title>
        <authorList>
            <person name="Sharma G."/>
            <person name="Subramanian S."/>
        </authorList>
    </citation>
    <scope>NUCLEOTIDE SEQUENCE [LARGE SCALE GENOMIC DNA]</scope>
    <source>
        <strain evidence="2 3">DSM 53668</strain>
    </source>
</reference>
<dbReference type="KEGG" id="samy:DB32_007965"/>
<protein>
    <submittedName>
        <fullName evidence="2">Uncharacterized protein</fullName>
    </submittedName>
</protein>
<dbReference type="Proteomes" id="UP000034883">
    <property type="component" value="Chromosome"/>
</dbReference>
<evidence type="ECO:0000256" key="1">
    <source>
        <dbReference type="SAM" id="MobiDB-lite"/>
    </source>
</evidence>
<name>A0A0F6YNW2_9BACT</name>
<proteinExistence type="predicted"/>
<dbReference type="AlphaFoldDB" id="A0A0F6YNW2"/>
<organism evidence="2 3">
    <name type="scientific">Sandaracinus amylolyticus</name>
    <dbReference type="NCBI Taxonomy" id="927083"/>
    <lineage>
        <taxon>Bacteria</taxon>
        <taxon>Pseudomonadati</taxon>
        <taxon>Myxococcota</taxon>
        <taxon>Polyangia</taxon>
        <taxon>Polyangiales</taxon>
        <taxon>Sandaracinaceae</taxon>
        <taxon>Sandaracinus</taxon>
    </lineage>
</organism>
<feature type="region of interest" description="Disordered" evidence="1">
    <location>
        <begin position="1"/>
        <end position="31"/>
    </location>
</feature>
<sequence>MDPPDEGWRDAQIDAQPEADAGPPPDDAAVACDPEGSRIGETCTADDDCSDACFCNGAERCVEGVCAAGDDPCADGVVPDGAPSCVVAGCVESARACAAMPDHTQCDDGEPCNGAETCSASLGCVAGEEPSCDDDDSCTIDACEAGVGCVHDPRDLDADGHPDVRCGGDDCDDDPRTGASTYPGVGELCANRRDDDCDGALDFEDEDCVPSNDDCATAEPLPPNDVTVSGSTRGLDGDLDLSCAPAGGADAVYRIQLPAHTDLHVEARSGNTTISVALRPLDECITGPDLRCSTRVGPSFVGRNLPPGDYAIIVRTPLPAPFTLVVDVEPPSAPAQNETCSATTDRLESGVTVSGRFDEVGDDVQPACREDGGLVADAVYRLRLDAPSDVVISASTDGLTGVYLSLVEGCDALTDSISCVVDRAAIVRRRALPAGTYFVVVEPEDPTVITYELVAHVTPAAPAAPGDACGSAIDVPVDGRVVIPVASLLQDGGTSCGGASGAERDAVLRLTLTQRRDVTVTATTTTGHASYVALRTECDDTWSELACRAQPLTTEALAAGTYAIVVTTAATSGDLTIDVETSAPSESVPGDHCEDAVDVSAGARIDATFAGAADDLRAGTCASFGRPDAFYRLSLATERRVLVFAESLVPGLVSVSLHTGGCAGPELLCRTGTTAAFERVLPAGEHYLAVEGDQTTPGAYRLRVFVEAP</sequence>
<accession>A0A0F6YNW2</accession>
<keyword evidence="3" id="KW-1185">Reference proteome</keyword>
<dbReference type="EMBL" id="CP011125">
    <property type="protein sequence ID" value="AKF10816.1"/>
    <property type="molecule type" value="Genomic_DNA"/>
</dbReference>
<dbReference type="STRING" id="927083.DB32_007965"/>